<reference evidence="2" key="1">
    <citation type="submission" date="2013-12" db="EMBL/GenBank/DDBJ databases">
        <title>The Genome Sequence of Aphanomyces invadans NJM9701.</title>
        <authorList>
            <consortium name="The Broad Institute Genomics Platform"/>
            <person name="Russ C."/>
            <person name="Tyler B."/>
            <person name="van West P."/>
            <person name="Dieguez-Uribeondo J."/>
            <person name="Young S.K."/>
            <person name="Zeng Q."/>
            <person name="Gargeya S."/>
            <person name="Fitzgerald M."/>
            <person name="Abouelleil A."/>
            <person name="Alvarado L."/>
            <person name="Chapman S.B."/>
            <person name="Gainer-Dewar J."/>
            <person name="Goldberg J."/>
            <person name="Griggs A."/>
            <person name="Gujja S."/>
            <person name="Hansen M."/>
            <person name="Howarth C."/>
            <person name="Imamovic A."/>
            <person name="Ireland A."/>
            <person name="Larimer J."/>
            <person name="McCowan C."/>
            <person name="Murphy C."/>
            <person name="Pearson M."/>
            <person name="Poon T.W."/>
            <person name="Priest M."/>
            <person name="Roberts A."/>
            <person name="Saif S."/>
            <person name="Shea T."/>
            <person name="Sykes S."/>
            <person name="Wortman J."/>
            <person name="Nusbaum C."/>
            <person name="Birren B."/>
        </authorList>
    </citation>
    <scope>NUCLEOTIDE SEQUENCE [LARGE SCALE GENOMIC DNA]</scope>
    <source>
        <strain evidence="2">NJM9701</strain>
    </source>
</reference>
<feature type="region of interest" description="Disordered" evidence="1">
    <location>
        <begin position="75"/>
        <end position="98"/>
    </location>
</feature>
<protein>
    <submittedName>
        <fullName evidence="2">Uncharacterized protein</fullName>
    </submittedName>
</protein>
<dbReference type="AlphaFoldDB" id="A0A024TA20"/>
<dbReference type="InterPro" id="IPR015943">
    <property type="entry name" value="WD40/YVTN_repeat-like_dom_sf"/>
</dbReference>
<dbReference type="RefSeq" id="XP_008880369.1">
    <property type="nucleotide sequence ID" value="XM_008882147.1"/>
</dbReference>
<dbReference type="InterPro" id="IPR036322">
    <property type="entry name" value="WD40_repeat_dom_sf"/>
</dbReference>
<evidence type="ECO:0000256" key="1">
    <source>
        <dbReference type="SAM" id="MobiDB-lite"/>
    </source>
</evidence>
<gene>
    <name evidence="2" type="ORF">H310_14317</name>
</gene>
<dbReference type="EMBL" id="KI914017">
    <property type="protein sequence ID" value="ETV90980.1"/>
    <property type="molecule type" value="Genomic_DNA"/>
</dbReference>
<dbReference type="SUPFAM" id="SSF50978">
    <property type="entry name" value="WD40 repeat-like"/>
    <property type="match status" value="1"/>
</dbReference>
<dbReference type="VEuPathDB" id="FungiDB:H310_14317"/>
<proteinExistence type="predicted"/>
<organism evidence="2">
    <name type="scientific">Aphanomyces invadans</name>
    <dbReference type="NCBI Taxonomy" id="157072"/>
    <lineage>
        <taxon>Eukaryota</taxon>
        <taxon>Sar</taxon>
        <taxon>Stramenopiles</taxon>
        <taxon>Oomycota</taxon>
        <taxon>Saprolegniomycetes</taxon>
        <taxon>Saprolegniales</taxon>
        <taxon>Verrucalvaceae</taxon>
        <taxon>Aphanomyces</taxon>
    </lineage>
</organism>
<dbReference type="OrthoDB" id="62912at2759"/>
<feature type="region of interest" description="Disordered" evidence="1">
    <location>
        <begin position="1"/>
        <end position="30"/>
    </location>
</feature>
<dbReference type="eggNOG" id="ENOG502RZDS">
    <property type="taxonomic scope" value="Eukaryota"/>
</dbReference>
<evidence type="ECO:0000313" key="2">
    <source>
        <dbReference type="EMBL" id="ETV90980.1"/>
    </source>
</evidence>
<feature type="compositionally biased region" description="Acidic residues" evidence="1">
    <location>
        <begin position="78"/>
        <end position="87"/>
    </location>
</feature>
<dbReference type="Gene3D" id="2.130.10.10">
    <property type="entry name" value="YVTN repeat-like/Quinoprotein amine dehydrogenase"/>
    <property type="match status" value="1"/>
</dbReference>
<name>A0A024TA20_9STRA</name>
<dbReference type="GeneID" id="20091367"/>
<accession>A0A024TA20</accession>
<sequence length="479" mass="51513">MALHEVSAARRRTNSMSLDESSPHRPLALPPIDHDLFEEEMWSNIFADDDDGIASADGRRAGDDSNLAHAEWHHLNRDDDEVSENDAPESPWAVSATEHHRPSHILDILDQRDQYALQPSFDASAHRIPFVVLPVATTALSKPLCRFDGLVVVGMEDPHEKNRLVLTNFRATASMVATSAASLPLANTVRDLQWVNATIVAAAIGKDIQLVQVPPAGDGTVGCLMGGPITMAHSDAIREMAMPPPGVGRDGCILSGGFDETVCVTDLDKEDVVLKFDARNVVSSVRWMPGESNHVSWTTDGGMFSLADLRVRSSTGQIHFESPLAFGHSGGLFSHDYLSPTTVVLGYESGHVACMDLRRPTKEACYAVYKTPLAAVGDVRKLPSSTAEVALFGASGLALANFDATIPDSNEWRISFSSKTRKGCTTSGDIALGDSNLMAVSDSLGMVSVFYVPTFAAHAPCSSSLHPFETAESPRAMSF</sequence>